<dbReference type="InterPro" id="IPR018060">
    <property type="entry name" value="HTH_AraC"/>
</dbReference>
<keyword evidence="3" id="KW-0804">Transcription</keyword>
<evidence type="ECO:0000256" key="1">
    <source>
        <dbReference type="ARBA" id="ARBA00023015"/>
    </source>
</evidence>
<gene>
    <name evidence="5" type="ORF">POL58_15670</name>
</gene>
<dbReference type="PANTHER" id="PTHR46796">
    <property type="entry name" value="HTH-TYPE TRANSCRIPTIONAL ACTIVATOR RHAS-RELATED"/>
    <property type="match status" value="1"/>
</dbReference>
<accession>A0ABT5B698</accession>
<dbReference type="InterPro" id="IPR037923">
    <property type="entry name" value="HTH-like"/>
</dbReference>
<dbReference type="Gene3D" id="1.10.10.60">
    <property type="entry name" value="Homeodomain-like"/>
    <property type="match status" value="2"/>
</dbReference>
<keyword evidence="2" id="KW-0238">DNA-binding</keyword>
<evidence type="ECO:0000313" key="6">
    <source>
        <dbReference type="Proteomes" id="UP001217838"/>
    </source>
</evidence>
<evidence type="ECO:0000256" key="3">
    <source>
        <dbReference type="ARBA" id="ARBA00023163"/>
    </source>
</evidence>
<dbReference type="PANTHER" id="PTHR46796:SF2">
    <property type="entry name" value="TRANSCRIPTIONAL REGULATORY PROTEIN"/>
    <property type="match status" value="1"/>
</dbReference>
<dbReference type="Pfam" id="PF12833">
    <property type="entry name" value="HTH_18"/>
    <property type="match status" value="1"/>
</dbReference>
<dbReference type="RefSeq" id="WP_271998888.1">
    <property type="nucleotide sequence ID" value="NZ_JAQNDN010000007.1"/>
</dbReference>
<keyword evidence="1" id="KW-0805">Transcription regulation</keyword>
<dbReference type="Proteomes" id="UP001217838">
    <property type="component" value="Unassembled WGS sequence"/>
</dbReference>
<dbReference type="Pfam" id="PF02311">
    <property type="entry name" value="AraC_binding"/>
    <property type="match status" value="1"/>
</dbReference>
<reference evidence="5 6" key="1">
    <citation type="submission" date="2022-11" db="EMBL/GenBank/DDBJ databases">
        <title>Minimal conservation of predation-associated metabolite biosynthetic gene clusters underscores biosynthetic potential of Myxococcota including descriptions for ten novel species: Archangium lansinium sp. nov., Myxococcus landrumus sp. nov., Nannocystis bai.</title>
        <authorList>
            <person name="Ahearne A."/>
            <person name="Stevens C."/>
            <person name="Dowd S."/>
        </authorList>
    </citation>
    <scope>NUCLEOTIDE SEQUENCE [LARGE SCALE GENOMIC DNA]</scope>
    <source>
        <strain evidence="5 6">NCELM</strain>
    </source>
</reference>
<feature type="domain" description="HTH araC/xylS-type" evidence="4">
    <location>
        <begin position="154"/>
        <end position="251"/>
    </location>
</feature>
<comment type="caution">
    <text evidence="5">The sequence shown here is derived from an EMBL/GenBank/DDBJ whole genome shotgun (WGS) entry which is preliminary data.</text>
</comment>
<evidence type="ECO:0000259" key="4">
    <source>
        <dbReference type="PROSITE" id="PS01124"/>
    </source>
</evidence>
<dbReference type="EMBL" id="JAQNDN010000007">
    <property type="protein sequence ID" value="MDC0669190.1"/>
    <property type="molecule type" value="Genomic_DNA"/>
</dbReference>
<keyword evidence="6" id="KW-1185">Reference proteome</keyword>
<proteinExistence type="predicted"/>
<dbReference type="SMART" id="SM00342">
    <property type="entry name" value="HTH_ARAC"/>
    <property type="match status" value="1"/>
</dbReference>
<evidence type="ECO:0000313" key="5">
    <source>
        <dbReference type="EMBL" id="MDC0669190.1"/>
    </source>
</evidence>
<protein>
    <submittedName>
        <fullName evidence="5">AraC family transcriptional regulator</fullName>
    </submittedName>
</protein>
<dbReference type="InterPro" id="IPR009057">
    <property type="entry name" value="Homeodomain-like_sf"/>
</dbReference>
<dbReference type="PROSITE" id="PS01124">
    <property type="entry name" value="HTH_ARAC_FAMILY_2"/>
    <property type="match status" value="1"/>
</dbReference>
<name>A0ABT5B698_9BACT</name>
<dbReference type="SUPFAM" id="SSF46689">
    <property type="entry name" value="Homeodomain-like"/>
    <property type="match status" value="2"/>
</dbReference>
<evidence type="ECO:0000256" key="2">
    <source>
        <dbReference type="ARBA" id="ARBA00023125"/>
    </source>
</evidence>
<organism evidence="5 6">
    <name type="scientific">Nannocystis radixulma</name>
    <dbReference type="NCBI Taxonomy" id="2995305"/>
    <lineage>
        <taxon>Bacteria</taxon>
        <taxon>Pseudomonadati</taxon>
        <taxon>Myxococcota</taxon>
        <taxon>Polyangia</taxon>
        <taxon>Nannocystales</taxon>
        <taxon>Nannocystaceae</taxon>
        <taxon>Nannocystis</taxon>
    </lineage>
</organism>
<sequence length="261" mass="28729">MIAGMAARAQPLPVSLPGLRAIRVASDAPFAGVKETFLITRFESGRSEFWTHGRAWTGAPGSVVVFQPGDVHRDLKREGPITYQMIGFSTPEVDTLRMQSCLAADDPRGAPFRRLHDAVAVGADAFTLECVLAEVIAAMAGMRESKLEPTRPVRRALGLMRERLAGALSLDELSEYAGMDKFHLSRAFRAQVGMPPHAYLTRLRIMQAKALLASGTKPKDIAPQVGLYDQSQLNRHFRRIVGMTPGQFFAKNRQSPAQMDR</sequence>
<dbReference type="InterPro" id="IPR050204">
    <property type="entry name" value="AraC_XylS_family_regulators"/>
</dbReference>
<dbReference type="InterPro" id="IPR003313">
    <property type="entry name" value="AraC-bd"/>
</dbReference>
<dbReference type="SUPFAM" id="SSF51215">
    <property type="entry name" value="Regulatory protein AraC"/>
    <property type="match status" value="1"/>
</dbReference>